<evidence type="ECO:0000313" key="2">
    <source>
        <dbReference type="EMBL" id="GMN36746.1"/>
    </source>
</evidence>
<sequence length="173" mass="19622">MKKSPVYPKHETNDNNGGDEYDPHADFSLFLEEAKRSERRAEFEVISSAVSEEDGKRKPHQEEKKKKKKKKAWKVFLMPWWKGDKESKPLTKQETNFSHVSNVKKRGFASGPVYYSSGKERDGGPPRRPTSGPLSSLFNATRKADTEIPYMCLNKLDTPRGGAQTCGPVYLVT</sequence>
<dbReference type="PANTHER" id="PTHR35488">
    <property type="entry name" value="OS05G0358900 PROTEIN-RELATED"/>
    <property type="match status" value="1"/>
</dbReference>
<dbReference type="EMBL" id="BTGU01000006">
    <property type="protein sequence ID" value="GMN36746.1"/>
    <property type="molecule type" value="Genomic_DNA"/>
</dbReference>
<dbReference type="AlphaFoldDB" id="A0AA88CZJ7"/>
<organism evidence="2 3">
    <name type="scientific">Ficus carica</name>
    <name type="common">Common fig</name>
    <dbReference type="NCBI Taxonomy" id="3494"/>
    <lineage>
        <taxon>Eukaryota</taxon>
        <taxon>Viridiplantae</taxon>
        <taxon>Streptophyta</taxon>
        <taxon>Embryophyta</taxon>
        <taxon>Tracheophyta</taxon>
        <taxon>Spermatophyta</taxon>
        <taxon>Magnoliopsida</taxon>
        <taxon>eudicotyledons</taxon>
        <taxon>Gunneridae</taxon>
        <taxon>Pentapetalae</taxon>
        <taxon>rosids</taxon>
        <taxon>fabids</taxon>
        <taxon>Rosales</taxon>
        <taxon>Moraceae</taxon>
        <taxon>Ficeae</taxon>
        <taxon>Ficus</taxon>
    </lineage>
</organism>
<accession>A0AA88CZJ7</accession>
<keyword evidence="3" id="KW-1185">Reference proteome</keyword>
<feature type="region of interest" description="Disordered" evidence="1">
    <location>
        <begin position="44"/>
        <end position="71"/>
    </location>
</feature>
<reference evidence="2" key="1">
    <citation type="submission" date="2023-07" db="EMBL/GenBank/DDBJ databases">
        <title>draft genome sequence of fig (Ficus carica).</title>
        <authorList>
            <person name="Takahashi T."/>
            <person name="Nishimura K."/>
        </authorList>
    </citation>
    <scope>NUCLEOTIDE SEQUENCE</scope>
</reference>
<evidence type="ECO:0000313" key="3">
    <source>
        <dbReference type="Proteomes" id="UP001187192"/>
    </source>
</evidence>
<protein>
    <submittedName>
        <fullName evidence="2">Uncharacterized protein</fullName>
    </submittedName>
</protein>
<proteinExistence type="predicted"/>
<comment type="caution">
    <text evidence="2">The sequence shown here is derived from an EMBL/GenBank/DDBJ whole genome shotgun (WGS) entry which is preliminary data.</text>
</comment>
<feature type="region of interest" description="Disordered" evidence="1">
    <location>
        <begin position="1"/>
        <end position="25"/>
    </location>
</feature>
<name>A0AA88CZJ7_FICCA</name>
<gene>
    <name evidence="2" type="ORF">TIFTF001_006264</name>
</gene>
<feature type="region of interest" description="Disordered" evidence="1">
    <location>
        <begin position="108"/>
        <end position="137"/>
    </location>
</feature>
<evidence type="ECO:0000256" key="1">
    <source>
        <dbReference type="SAM" id="MobiDB-lite"/>
    </source>
</evidence>
<dbReference type="Proteomes" id="UP001187192">
    <property type="component" value="Unassembled WGS sequence"/>
</dbReference>
<feature type="compositionally biased region" description="Basic and acidic residues" evidence="1">
    <location>
        <begin position="53"/>
        <end position="64"/>
    </location>
</feature>
<dbReference type="PANTHER" id="PTHR35488:SF4">
    <property type="entry name" value="DUF4005 DOMAIN-CONTAINING PROTEIN"/>
    <property type="match status" value="1"/>
</dbReference>